<keyword evidence="6 8" id="KW-0472">Membrane</keyword>
<feature type="transmembrane region" description="Helical" evidence="8">
    <location>
        <begin position="36"/>
        <end position="56"/>
    </location>
</feature>
<evidence type="ECO:0000256" key="7">
    <source>
        <dbReference type="SAM" id="MobiDB-lite"/>
    </source>
</evidence>
<feature type="transmembrane region" description="Helical" evidence="8">
    <location>
        <begin position="332"/>
        <end position="355"/>
    </location>
</feature>
<dbReference type="InterPro" id="IPR045891">
    <property type="entry name" value="ZIP9"/>
</dbReference>
<organism evidence="9 10">
    <name type="scientific">Mortierella isabellina</name>
    <name type="common">Filamentous fungus</name>
    <name type="synonym">Umbelopsis isabellina</name>
    <dbReference type="NCBI Taxonomy" id="91625"/>
    <lineage>
        <taxon>Eukaryota</taxon>
        <taxon>Fungi</taxon>
        <taxon>Fungi incertae sedis</taxon>
        <taxon>Mucoromycota</taxon>
        <taxon>Mucoromycotina</taxon>
        <taxon>Umbelopsidomycetes</taxon>
        <taxon>Umbelopsidales</taxon>
        <taxon>Umbelopsidaceae</taxon>
        <taxon>Umbelopsis</taxon>
    </lineage>
</organism>
<evidence type="ECO:0000256" key="3">
    <source>
        <dbReference type="ARBA" id="ARBA00022692"/>
    </source>
</evidence>
<evidence type="ECO:0000313" key="9">
    <source>
        <dbReference type="EMBL" id="KAG2172252.1"/>
    </source>
</evidence>
<feature type="transmembrane region" description="Helical" evidence="8">
    <location>
        <begin position="361"/>
        <end position="385"/>
    </location>
</feature>
<name>A0A8H7U8M1_MORIS</name>
<keyword evidence="3 8" id="KW-0812">Transmembrane</keyword>
<feature type="region of interest" description="Disordered" evidence="7">
    <location>
        <begin position="213"/>
        <end position="269"/>
    </location>
</feature>
<evidence type="ECO:0000256" key="2">
    <source>
        <dbReference type="ARBA" id="ARBA00004394"/>
    </source>
</evidence>
<feature type="transmembrane region" description="Helical" evidence="8">
    <location>
        <begin position="295"/>
        <end position="320"/>
    </location>
</feature>
<evidence type="ECO:0008006" key="11">
    <source>
        <dbReference type="Google" id="ProtNLM"/>
    </source>
</evidence>
<sequence length="430" mass="46900">MLNPAVWLLLLSISMLIGSFLAGSVPLAFKLSESRLRYFSAMSVGLLMGTALLIIIPEGVETLYSASVSPEHSEIHKRTLETRSMPVQARDWRAPFQSDLIVDWTPVALDRRAPPVDDIAQQLGSPPSIPEKLDAIHPNTKINAVPPLSSLQEPEAHTGPSAHQYIGIALVLGFALMFLIDQISSLHVHGSANSHDQSNVEFTELNLMLEAVEEVDEEEEEEEAADVTEGTDQSPAKKDRHGNVPNGRREVNTSSPASSRFRSSKPSQFSPTLGLVVHAAADGIALGASARHPHLSFVIFFAIMIHKAPSAFALTTVLMNEGYMRARIRRHLLMFSVAAPIGAIVTYAGLMLAGSTDDESVAWWTGMLLLFSGGTFLYVAMHVLEEVKNQGGKKHNHRNASHDEKLSRPEVICILVGMFIPAILNIEHGH</sequence>
<evidence type="ECO:0000256" key="1">
    <source>
        <dbReference type="ARBA" id="ARBA00004127"/>
    </source>
</evidence>
<feature type="transmembrane region" description="Helical" evidence="8">
    <location>
        <begin position="406"/>
        <end position="424"/>
    </location>
</feature>
<feature type="transmembrane region" description="Helical" evidence="8">
    <location>
        <begin position="6"/>
        <end position="29"/>
    </location>
</feature>
<evidence type="ECO:0000256" key="4">
    <source>
        <dbReference type="ARBA" id="ARBA00022989"/>
    </source>
</evidence>
<feature type="transmembrane region" description="Helical" evidence="8">
    <location>
        <begin position="162"/>
        <end position="180"/>
    </location>
</feature>
<dbReference type="InterPro" id="IPR003689">
    <property type="entry name" value="ZIP"/>
</dbReference>
<dbReference type="GO" id="GO:0006829">
    <property type="term" value="P:zinc ion transport"/>
    <property type="evidence" value="ECO:0007669"/>
    <property type="project" value="InterPro"/>
</dbReference>
<dbReference type="EMBL" id="JAEPQZ010000017">
    <property type="protein sequence ID" value="KAG2172252.1"/>
    <property type="molecule type" value="Genomic_DNA"/>
</dbReference>
<gene>
    <name evidence="9" type="ORF">INT43_004793</name>
</gene>
<evidence type="ECO:0000256" key="6">
    <source>
        <dbReference type="ARBA" id="ARBA00023136"/>
    </source>
</evidence>
<keyword evidence="5" id="KW-0333">Golgi apparatus</keyword>
<dbReference type="PANTHER" id="PTHR16133:SF0">
    <property type="entry name" value="ZINC_IRON REGULATED TRANSPORTER-RELATED PROTEIN 102B, ISOFORM E"/>
    <property type="match status" value="1"/>
</dbReference>
<dbReference type="GO" id="GO:0000139">
    <property type="term" value="C:Golgi membrane"/>
    <property type="evidence" value="ECO:0007669"/>
    <property type="project" value="UniProtKB-SubCell"/>
</dbReference>
<dbReference type="Pfam" id="PF02535">
    <property type="entry name" value="Zip"/>
    <property type="match status" value="1"/>
</dbReference>
<dbReference type="GO" id="GO:0046873">
    <property type="term" value="F:metal ion transmembrane transporter activity"/>
    <property type="evidence" value="ECO:0007669"/>
    <property type="project" value="InterPro"/>
</dbReference>
<comment type="subcellular location">
    <subcellularLocation>
        <location evidence="1">Endomembrane system</location>
        <topology evidence="1">Multi-pass membrane protein</topology>
    </subcellularLocation>
    <subcellularLocation>
        <location evidence="2">Golgi apparatus membrane</location>
    </subcellularLocation>
</comment>
<dbReference type="PANTHER" id="PTHR16133">
    <property type="entry name" value="SOLUTE CARRIER FAMILY 39 ZINC TRANSPORTER , MEMBER 9-RELATED"/>
    <property type="match status" value="1"/>
</dbReference>
<evidence type="ECO:0000313" key="10">
    <source>
        <dbReference type="Proteomes" id="UP000654370"/>
    </source>
</evidence>
<keyword evidence="4 8" id="KW-1133">Transmembrane helix</keyword>
<dbReference type="Proteomes" id="UP000654370">
    <property type="component" value="Unassembled WGS sequence"/>
</dbReference>
<keyword evidence="10" id="KW-1185">Reference proteome</keyword>
<reference evidence="9" key="1">
    <citation type="submission" date="2020-12" db="EMBL/GenBank/DDBJ databases">
        <title>Metabolic potential, ecology and presence of endohyphal bacteria is reflected in genomic diversity of Mucoromycotina.</title>
        <authorList>
            <person name="Muszewska A."/>
            <person name="Okrasinska A."/>
            <person name="Steczkiewicz K."/>
            <person name="Drgas O."/>
            <person name="Orlowska M."/>
            <person name="Perlinska-Lenart U."/>
            <person name="Aleksandrzak-Piekarczyk T."/>
            <person name="Szatraj K."/>
            <person name="Zielenkiewicz U."/>
            <person name="Pilsyk S."/>
            <person name="Malc E."/>
            <person name="Mieczkowski P."/>
            <person name="Kruszewska J.S."/>
            <person name="Biernat P."/>
            <person name="Pawlowska J."/>
        </authorList>
    </citation>
    <scope>NUCLEOTIDE SEQUENCE</scope>
    <source>
        <strain evidence="9">WA0000067209</strain>
    </source>
</reference>
<evidence type="ECO:0000256" key="8">
    <source>
        <dbReference type="SAM" id="Phobius"/>
    </source>
</evidence>
<feature type="compositionally biased region" description="Low complexity" evidence="7">
    <location>
        <begin position="254"/>
        <end position="269"/>
    </location>
</feature>
<dbReference type="AlphaFoldDB" id="A0A8H7U8M1"/>
<protein>
    <recommendedName>
        <fullName evidence="11">Zinc/iron permease</fullName>
    </recommendedName>
</protein>
<feature type="compositionally biased region" description="Acidic residues" evidence="7">
    <location>
        <begin position="213"/>
        <end position="226"/>
    </location>
</feature>
<accession>A0A8H7U8M1</accession>
<dbReference type="OrthoDB" id="19859at2759"/>
<comment type="caution">
    <text evidence="9">The sequence shown here is derived from an EMBL/GenBank/DDBJ whole genome shotgun (WGS) entry which is preliminary data.</text>
</comment>
<evidence type="ECO:0000256" key="5">
    <source>
        <dbReference type="ARBA" id="ARBA00023034"/>
    </source>
</evidence>
<proteinExistence type="predicted"/>